<name>A0A133PLP3_9FIRM</name>
<organism evidence="1">
    <name type="scientific">Peptoniphilus harei</name>
    <dbReference type="NCBI Taxonomy" id="54005"/>
    <lineage>
        <taxon>Bacteria</taxon>
        <taxon>Bacillati</taxon>
        <taxon>Bacillota</taxon>
        <taxon>Tissierellia</taxon>
        <taxon>Tissierellales</taxon>
        <taxon>Peptoniphilaceae</taxon>
        <taxon>Peptoniphilus</taxon>
    </lineage>
</organism>
<dbReference type="Pfam" id="PF08843">
    <property type="entry name" value="AbiEii"/>
    <property type="match status" value="1"/>
</dbReference>
<sequence length="279" mass="32496">MNKAKLTAICHNISKESGLPFNSVMLYYFLESILKKLAQSKYHEKFIFKGGFLLSNVVGIDSRSTVDIDLLLRNMHLSEENVLKTIQELLEASHSDDISYKVNGISTIKEDDQYGGFRVSILCRMENIRQIVPLDIATGDVITPHPIDYKYISAFGQEDILIKAYPIETIVAEKIQTIYSRGFLNSRSKDYYDLYIIYKLKDKEIDTKILKEACIRTFDYRKTEFDIDKIISLMRMLKTDQAFLYRWNSYSKKNLYARDIKFEDVIDNGINIIEKIKNQ</sequence>
<dbReference type="PATRIC" id="fig|54005.3.peg.1048"/>
<accession>A0A133PLP3</accession>
<dbReference type="EMBL" id="LRQE01000034">
    <property type="protein sequence ID" value="KXA29442.1"/>
    <property type="molecule type" value="Genomic_DNA"/>
</dbReference>
<dbReference type="InterPro" id="IPR014942">
    <property type="entry name" value="AbiEii"/>
</dbReference>
<comment type="caution">
    <text evidence="1">The sequence shown here is derived from an EMBL/GenBank/DDBJ whole genome shotgun (WGS) entry which is preliminary data.</text>
</comment>
<dbReference type="RefSeq" id="WP_060800185.1">
    <property type="nucleotide sequence ID" value="NZ_KQ957101.1"/>
</dbReference>
<dbReference type="Proteomes" id="UP000070174">
    <property type="component" value="Unassembled WGS sequence"/>
</dbReference>
<evidence type="ECO:0000313" key="1">
    <source>
        <dbReference type="EMBL" id="KXA29442.1"/>
    </source>
</evidence>
<dbReference type="Gene3D" id="3.10.450.620">
    <property type="entry name" value="JHP933, nucleotidyltransferase-like core domain"/>
    <property type="match status" value="1"/>
</dbReference>
<proteinExistence type="predicted"/>
<evidence type="ECO:0000313" key="2">
    <source>
        <dbReference type="Proteomes" id="UP000070174"/>
    </source>
</evidence>
<reference evidence="1 2" key="1">
    <citation type="submission" date="2016-01" db="EMBL/GenBank/DDBJ databases">
        <authorList>
            <person name="Oliw E.H."/>
        </authorList>
    </citation>
    <scope>NUCLEOTIDE SEQUENCE [LARGE SCALE GENOMIC DNA]</scope>
    <source>
        <strain evidence="1 2">CMW7756A</strain>
    </source>
</reference>
<dbReference type="AlphaFoldDB" id="A0A133PLP3"/>
<evidence type="ECO:0008006" key="3">
    <source>
        <dbReference type="Google" id="ProtNLM"/>
    </source>
</evidence>
<gene>
    <name evidence="1" type="ORF">HMPREF3229_01066</name>
</gene>
<protein>
    <recommendedName>
        <fullName evidence="3">Nucleotidyl transferase AbiEii/AbiGii toxin family protein</fullName>
    </recommendedName>
</protein>